<dbReference type="AlphaFoldDB" id="A0A1H1Q550"/>
<dbReference type="STRING" id="546871.SAMN04488543_1237"/>
<dbReference type="OrthoDB" id="9796817at2"/>
<evidence type="ECO:0000313" key="5">
    <source>
        <dbReference type="EMBL" id="SDS18494.1"/>
    </source>
</evidence>
<dbReference type="InterPro" id="IPR039424">
    <property type="entry name" value="SBP_5"/>
</dbReference>
<dbReference type="GO" id="GO:0043190">
    <property type="term" value="C:ATP-binding cassette (ABC) transporter complex"/>
    <property type="evidence" value="ECO:0007669"/>
    <property type="project" value="InterPro"/>
</dbReference>
<dbReference type="Gene3D" id="3.10.105.10">
    <property type="entry name" value="Dipeptide-binding Protein, Domain 3"/>
    <property type="match status" value="1"/>
</dbReference>
<keyword evidence="2" id="KW-0813">Transport</keyword>
<protein>
    <submittedName>
        <fullName evidence="5">Peptide/nickel transport system substrate-binding protein</fullName>
    </submittedName>
</protein>
<evidence type="ECO:0000313" key="6">
    <source>
        <dbReference type="Proteomes" id="UP000199092"/>
    </source>
</evidence>
<dbReference type="PIRSF" id="PIRSF002741">
    <property type="entry name" value="MppA"/>
    <property type="match status" value="1"/>
</dbReference>
<evidence type="ECO:0000256" key="3">
    <source>
        <dbReference type="ARBA" id="ARBA00022729"/>
    </source>
</evidence>
<sequence>MSPAPSLASSPGVLAASPATAFTRRRALGWGGGLAAGAALTPWLAGCSSGSEDPAPGASAAGQAGGSLTVGINATPDTLDPGATGLALTLLISMALFDPLVWWLPTEGEDEGTFVPGLATSYEVSDDASTYTFKLREDVTFHDGTKFDAEAVKATYDHVVDPATKSKSGLGALGPYEGTKIIDPYTVEISFSAPNAGFLHQQAAGNFGIASPTALEKYGATGFGNNPVGSGPFKFESYATGDRLNLVKNPDYRWGPAELGATGPASLDELVFRIVADDSGRYNALQSGQLQIAMNLPPNSIAAAAKAQKYTQMTIPAIGTPIGMPINVTKSPTDDPLVRQAIMVAVDQQKLVESVQFGVNTAAHNVLTPITPGYSEAASALYTYDPARAAELLDQAGWTPGPDGVRTKNGEPLHLEIILYAGGGMELPAQYVVSQLSAVGFTATTAVQPFTTAQVSFNGGEHNLGAFGYYGADPYLLNIWVNSAAIKSGFNWSHYAEPAVDAAIEKANATADDATRNARYQAVGETLMKDAIYLPLWDTNGQFTTASSVAGLHPTFNGYITFHGATVA</sequence>
<dbReference type="RefSeq" id="WP_091411148.1">
    <property type="nucleotide sequence ID" value="NZ_LT629749.1"/>
</dbReference>
<dbReference type="Gene3D" id="3.40.190.10">
    <property type="entry name" value="Periplasmic binding protein-like II"/>
    <property type="match status" value="1"/>
</dbReference>
<name>A0A1H1Q550_9ACTN</name>
<dbReference type="GO" id="GO:0015833">
    <property type="term" value="P:peptide transport"/>
    <property type="evidence" value="ECO:0007669"/>
    <property type="project" value="TreeGrafter"/>
</dbReference>
<keyword evidence="3" id="KW-0732">Signal</keyword>
<dbReference type="InterPro" id="IPR030678">
    <property type="entry name" value="Peptide/Ni-bd"/>
</dbReference>
<dbReference type="EMBL" id="LT629749">
    <property type="protein sequence ID" value="SDS18494.1"/>
    <property type="molecule type" value="Genomic_DNA"/>
</dbReference>
<dbReference type="PANTHER" id="PTHR30290:SF9">
    <property type="entry name" value="OLIGOPEPTIDE-BINDING PROTEIN APPA"/>
    <property type="match status" value="1"/>
</dbReference>
<dbReference type="PROSITE" id="PS51318">
    <property type="entry name" value="TAT"/>
    <property type="match status" value="1"/>
</dbReference>
<organism evidence="5 6">
    <name type="scientific">Friedmanniella luteola</name>
    <dbReference type="NCBI Taxonomy" id="546871"/>
    <lineage>
        <taxon>Bacteria</taxon>
        <taxon>Bacillati</taxon>
        <taxon>Actinomycetota</taxon>
        <taxon>Actinomycetes</taxon>
        <taxon>Propionibacteriales</taxon>
        <taxon>Nocardioidaceae</taxon>
        <taxon>Friedmanniella</taxon>
    </lineage>
</organism>
<proteinExistence type="inferred from homology"/>
<keyword evidence="6" id="KW-1185">Reference proteome</keyword>
<accession>A0A1H1Q550</accession>
<dbReference type="InterPro" id="IPR000914">
    <property type="entry name" value="SBP_5_dom"/>
</dbReference>
<dbReference type="PANTHER" id="PTHR30290">
    <property type="entry name" value="PERIPLASMIC BINDING COMPONENT OF ABC TRANSPORTER"/>
    <property type="match status" value="1"/>
</dbReference>
<dbReference type="GO" id="GO:0042597">
    <property type="term" value="C:periplasmic space"/>
    <property type="evidence" value="ECO:0007669"/>
    <property type="project" value="UniProtKB-ARBA"/>
</dbReference>
<dbReference type="Proteomes" id="UP000199092">
    <property type="component" value="Chromosome I"/>
</dbReference>
<feature type="domain" description="Solute-binding protein family 5" evidence="4">
    <location>
        <begin position="114"/>
        <end position="473"/>
    </location>
</feature>
<dbReference type="GO" id="GO:1904680">
    <property type="term" value="F:peptide transmembrane transporter activity"/>
    <property type="evidence" value="ECO:0007669"/>
    <property type="project" value="TreeGrafter"/>
</dbReference>
<evidence type="ECO:0000259" key="4">
    <source>
        <dbReference type="Pfam" id="PF00496"/>
    </source>
</evidence>
<reference evidence="5 6" key="1">
    <citation type="submission" date="2016-10" db="EMBL/GenBank/DDBJ databases">
        <authorList>
            <person name="de Groot N.N."/>
        </authorList>
    </citation>
    <scope>NUCLEOTIDE SEQUENCE [LARGE SCALE GENOMIC DNA]</scope>
    <source>
        <strain evidence="5 6">DSM 21741</strain>
    </source>
</reference>
<dbReference type="Pfam" id="PF00496">
    <property type="entry name" value="SBP_bac_5"/>
    <property type="match status" value="1"/>
</dbReference>
<evidence type="ECO:0000256" key="1">
    <source>
        <dbReference type="ARBA" id="ARBA00005695"/>
    </source>
</evidence>
<dbReference type="SUPFAM" id="SSF53850">
    <property type="entry name" value="Periplasmic binding protein-like II"/>
    <property type="match status" value="1"/>
</dbReference>
<evidence type="ECO:0000256" key="2">
    <source>
        <dbReference type="ARBA" id="ARBA00022448"/>
    </source>
</evidence>
<gene>
    <name evidence="5" type="ORF">SAMN04488543_1237</name>
</gene>
<comment type="similarity">
    <text evidence="1">Belongs to the bacterial solute-binding protein 5 family.</text>
</comment>
<dbReference type="InterPro" id="IPR006311">
    <property type="entry name" value="TAT_signal"/>
</dbReference>
<dbReference type="CDD" id="cd08492">
    <property type="entry name" value="PBP2_NikA_DppA_OppA_like_15"/>
    <property type="match status" value="1"/>
</dbReference>